<name>E3L386_PUCGT</name>
<dbReference type="Proteomes" id="UP000008783">
    <property type="component" value="Unassembled WGS sequence"/>
</dbReference>
<gene>
    <name evidence="1" type="ORF">PGTG_17283</name>
</gene>
<dbReference type="GeneID" id="10528508"/>
<organism evidence="1 2">
    <name type="scientific">Puccinia graminis f. sp. tritici (strain CRL 75-36-700-3 / race SCCL)</name>
    <name type="common">Black stem rust fungus</name>
    <dbReference type="NCBI Taxonomy" id="418459"/>
    <lineage>
        <taxon>Eukaryota</taxon>
        <taxon>Fungi</taxon>
        <taxon>Dikarya</taxon>
        <taxon>Basidiomycota</taxon>
        <taxon>Pucciniomycotina</taxon>
        <taxon>Pucciniomycetes</taxon>
        <taxon>Pucciniales</taxon>
        <taxon>Pucciniaceae</taxon>
        <taxon>Puccinia</taxon>
    </lineage>
</organism>
<reference key="1">
    <citation type="submission" date="2007-01" db="EMBL/GenBank/DDBJ databases">
        <title>The Genome Sequence of Puccinia graminis f. sp. tritici Strain CRL 75-36-700-3.</title>
        <authorList>
            <consortium name="The Broad Institute Genome Sequencing Platform"/>
            <person name="Birren B."/>
            <person name="Lander E."/>
            <person name="Galagan J."/>
            <person name="Nusbaum C."/>
            <person name="Devon K."/>
            <person name="Cuomo C."/>
            <person name="Jaffe D."/>
            <person name="Butler J."/>
            <person name="Alvarez P."/>
            <person name="Gnerre S."/>
            <person name="Grabherr M."/>
            <person name="Mauceli E."/>
            <person name="Brockman W."/>
            <person name="Young S."/>
            <person name="LaButti K."/>
            <person name="Sykes S."/>
            <person name="DeCaprio D."/>
            <person name="Crawford M."/>
            <person name="Koehrsen M."/>
            <person name="Engels R."/>
            <person name="Montgomery P."/>
            <person name="Pearson M."/>
            <person name="Howarth C."/>
            <person name="Larson L."/>
            <person name="White J."/>
            <person name="Zeng Q."/>
            <person name="Kodira C."/>
            <person name="Yandava C."/>
            <person name="Alvarado L."/>
            <person name="O'Leary S."/>
            <person name="Szabo L."/>
            <person name="Dean R."/>
            <person name="Schein J."/>
        </authorList>
    </citation>
    <scope>NUCLEOTIDE SEQUENCE</scope>
    <source>
        <strain>CRL 75-36-700-3</strain>
    </source>
</reference>
<protein>
    <submittedName>
        <fullName evidence="1">Uncharacterized protein</fullName>
    </submittedName>
</protein>
<dbReference type="HOGENOM" id="CLU_1468914_0_0_1"/>
<accession>E3L386</accession>
<proteinExistence type="predicted"/>
<evidence type="ECO:0000313" key="1">
    <source>
        <dbReference type="EMBL" id="EFP91011.2"/>
    </source>
</evidence>
<dbReference type="KEGG" id="pgr:PGTG_17283"/>
<keyword evidence="2" id="KW-1185">Reference proteome</keyword>
<dbReference type="VEuPathDB" id="FungiDB:PGTG_17283"/>
<dbReference type="InParanoid" id="E3L386"/>
<evidence type="ECO:0000313" key="2">
    <source>
        <dbReference type="Proteomes" id="UP000008783"/>
    </source>
</evidence>
<dbReference type="RefSeq" id="XP_003335430.2">
    <property type="nucleotide sequence ID" value="XM_003335382.2"/>
</dbReference>
<reference evidence="2" key="2">
    <citation type="journal article" date="2011" name="Proc. Natl. Acad. Sci. U.S.A.">
        <title>Obligate biotrophy features unraveled by the genomic analysis of rust fungi.</title>
        <authorList>
            <person name="Duplessis S."/>
            <person name="Cuomo C.A."/>
            <person name="Lin Y.-C."/>
            <person name="Aerts A."/>
            <person name="Tisserant E."/>
            <person name="Veneault-Fourrey C."/>
            <person name="Joly D.L."/>
            <person name="Hacquard S."/>
            <person name="Amselem J."/>
            <person name="Cantarel B.L."/>
            <person name="Chiu R."/>
            <person name="Coutinho P.M."/>
            <person name="Feau N."/>
            <person name="Field M."/>
            <person name="Frey P."/>
            <person name="Gelhaye E."/>
            <person name="Goldberg J."/>
            <person name="Grabherr M.G."/>
            <person name="Kodira C.D."/>
            <person name="Kohler A."/>
            <person name="Kuees U."/>
            <person name="Lindquist E.A."/>
            <person name="Lucas S.M."/>
            <person name="Mago R."/>
            <person name="Mauceli E."/>
            <person name="Morin E."/>
            <person name="Murat C."/>
            <person name="Pangilinan J.L."/>
            <person name="Park R."/>
            <person name="Pearson M."/>
            <person name="Quesneville H."/>
            <person name="Rouhier N."/>
            <person name="Sakthikumar S."/>
            <person name="Salamov A.A."/>
            <person name="Schmutz J."/>
            <person name="Selles B."/>
            <person name="Shapiro H."/>
            <person name="Tanguay P."/>
            <person name="Tuskan G.A."/>
            <person name="Henrissat B."/>
            <person name="Van de Peer Y."/>
            <person name="Rouze P."/>
            <person name="Ellis J.G."/>
            <person name="Dodds P.N."/>
            <person name="Schein J.E."/>
            <person name="Zhong S."/>
            <person name="Hamelin R.C."/>
            <person name="Grigoriev I.V."/>
            <person name="Szabo L.J."/>
            <person name="Martin F."/>
        </authorList>
    </citation>
    <scope>NUCLEOTIDE SEQUENCE [LARGE SCALE GENOMIC DNA]</scope>
    <source>
        <strain evidence="2">CRL 75-36-700-3 / race SCCL</strain>
    </source>
</reference>
<dbReference type="AlphaFoldDB" id="E3L386"/>
<sequence>MLYCLLTFRLDQLRKDSHWASKESLLAGLGHANGSTSKAEGLLVRTTTAYQNPPQNQQWKVGHMLMISILVAAESKPVAELGPALWDHITSSQKSYNFHLEQIQLMMKAVHCMRARLFKYTSADTSSLANFLIGGFRGLLLGPKKVICTPVAAAIQMQLLAWAEPNKTLMASGLIHLGTYWISC</sequence>
<dbReference type="EMBL" id="DS178340">
    <property type="protein sequence ID" value="EFP91011.2"/>
    <property type="molecule type" value="Genomic_DNA"/>
</dbReference>